<dbReference type="InterPro" id="IPR027417">
    <property type="entry name" value="P-loop_NTPase"/>
</dbReference>
<dbReference type="PANTHER" id="PTHR16184:SF6">
    <property type="entry name" value="ELONGATOR COMPLEX PROTEIN 6"/>
    <property type="match status" value="1"/>
</dbReference>
<sequence length="247" mass="28490">MITTKLEFPLNFCSSTQKQRTQEIPNKLNLLLIDNIQSHSHFIQLNLIINALKAQTPIIIINLNQTTHYWHTLLQKQGIQPQSNQYKNLFKSIQILPNQPIQQLIKHELEQNKQQQQPPPLIIIDDLTSIIWATDRSSDNLIHEFYSILPSELDLDFSLVLTFHDDLLQSNQRDREVLQHIINRSHIIIRTRALGAQGQGELIIQRGPGYTNDLDLPITLSTDQTTQFKIIDNSVTFHPKGLDKGFI</sequence>
<name>A0A0L6U8U4_9BASI</name>
<dbReference type="GO" id="GO:0033588">
    <property type="term" value="C:elongator holoenzyme complex"/>
    <property type="evidence" value="ECO:0007669"/>
    <property type="project" value="InterPro"/>
</dbReference>
<evidence type="ECO:0000313" key="4">
    <source>
        <dbReference type="Proteomes" id="UP000037035"/>
    </source>
</evidence>
<evidence type="ECO:0000256" key="2">
    <source>
        <dbReference type="ARBA" id="ARBA00008837"/>
    </source>
</evidence>
<dbReference type="InterPro" id="IPR018627">
    <property type="entry name" value="ELP6"/>
</dbReference>
<dbReference type="VEuPathDB" id="FungiDB:VP01_862g3"/>
<dbReference type="STRING" id="27349.A0A0L6U8U4"/>
<dbReference type="GO" id="GO:0002098">
    <property type="term" value="P:tRNA wobble uridine modification"/>
    <property type="evidence" value="ECO:0007669"/>
    <property type="project" value="InterPro"/>
</dbReference>
<dbReference type="EMBL" id="LAVV01014193">
    <property type="protein sequence ID" value="KNZ44963.1"/>
    <property type="molecule type" value="Genomic_DNA"/>
</dbReference>
<protein>
    <submittedName>
        <fullName evidence="3">Uncharacterized protein</fullName>
    </submittedName>
</protein>
<evidence type="ECO:0000256" key="1">
    <source>
        <dbReference type="ARBA" id="ARBA00005043"/>
    </source>
</evidence>
<evidence type="ECO:0000313" key="3">
    <source>
        <dbReference type="EMBL" id="KNZ44963.1"/>
    </source>
</evidence>
<gene>
    <name evidence="3" type="ORF">VP01_862g3</name>
</gene>
<dbReference type="OrthoDB" id="9995306at2759"/>
<dbReference type="AlphaFoldDB" id="A0A0L6U8U4"/>
<dbReference type="Proteomes" id="UP000037035">
    <property type="component" value="Unassembled WGS sequence"/>
</dbReference>
<keyword evidence="4" id="KW-1185">Reference proteome</keyword>
<dbReference type="UniPathway" id="UPA00988"/>
<comment type="caution">
    <text evidence="3">The sequence shown here is derived from an EMBL/GenBank/DDBJ whole genome shotgun (WGS) entry which is preliminary data.</text>
</comment>
<accession>A0A0L6U8U4</accession>
<proteinExistence type="inferred from homology"/>
<reference evidence="3 4" key="1">
    <citation type="submission" date="2015-08" db="EMBL/GenBank/DDBJ databases">
        <title>Next Generation Sequencing and Analysis of the Genome of Puccinia sorghi L Schw, the Causal Agent of Maize Common Rust.</title>
        <authorList>
            <person name="Rochi L."/>
            <person name="Burguener G."/>
            <person name="Darino M."/>
            <person name="Turjanski A."/>
            <person name="Kreff E."/>
            <person name="Dieguez M.J."/>
            <person name="Sacco F."/>
        </authorList>
    </citation>
    <scope>NUCLEOTIDE SEQUENCE [LARGE SCALE GENOMIC DNA]</scope>
    <source>
        <strain evidence="3 4">RO10H11247</strain>
    </source>
</reference>
<dbReference type="InterPro" id="IPR019519">
    <property type="entry name" value="Elp5"/>
</dbReference>
<dbReference type="Gene3D" id="3.40.50.300">
    <property type="entry name" value="P-loop containing nucleotide triphosphate hydrolases"/>
    <property type="match status" value="1"/>
</dbReference>
<comment type="pathway">
    <text evidence="1">tRNA modification; 5-methoxycarbonylmethyl-2-thiouridine-tRNA biosynthesis.</text>
</comment>
<organism evidence="3 4">
    <name type="scientific">Puccinia sorghi</name>
    <dbReference type="NCBI Taxonomy" id="27349"/>
    <lineage>
        <taxon>Eukaryota</taxon>
        <taxon>Fungi</taxon>
        <taxon>Dikarya</taxon>
        <taxon>Basidiomycota</taxon>
        <taxon>Pucciniomycotina</taxon>
        <taxon>Pucciniomycetes</taxon>
        <taxon>Pucciniales</taxon>
        <taxon>Pucciniaceae</taxon>
        <taxon>Puccinia</taxon>
    </lineage>
</organism>
<dbReference type="PANTHER" id="PTHR16184">
    <property type="entry name" value="ELONGATOR COMPLEX PROTEIN 6"/>
    <property type="match status" value="1"/>
</dbReference>
<comment type="similarity">
    <text evidence="2">Belongs to the ELP6 family.</text>
</comment>
<dbReference type="Pfam" id="PF10483">
    <property type="entry name" value="Elong_Iki1"/>
    <property type="match status" value="1"/>
</dbReference>